<dbReference type="STRING" id="1121883.SAMN02745226_00614"/>
<keyword evidence="1" id="KW-1133">Transmembrane helix</keyword>
<reference evidence="3" key="1">
    <citation type="submission" date="2016-12" db="EMBL/GenBank/DDBJ databases">
        <authorList>
            <person name="Varghese N."/>
            <person name="Submissions S."/>
        </authorList>
    </citation>
    <scope>NUCLEOTIDE SEQUENCE [LARGE SCALE GENOMIC DNA]</scope>
    <source>
        <strain evidence="3">DSM 13020</strain>
    </source>
</reference>
<feature type="transmembrane region" description="Helical" evidence="1">
    <location>
        <begin position="121"/>
        <end position="138"/>
    </location>
</feature>
<dbReference type="RefSeq" id="WP_072758189.1">
    <property type="nucleotide sequence ID" value="NZ_FRDJ01000002.1"/>
</dbReference>
<dbReference type="AlphaFoldDB" id="A0A1M7S7M9"/>
<keyword evidence="3" id="KW-1185">Reference proteome</keyword>
<dbReference type="Proteomes" id="UP000184207">
    <property type="component" value="Unassembled WGS sequence"/>
</dbReference>
<gene>
    <name evidence="2" type="ORF">SAMN02745226_00614</name>
</gene>
<keyword evidence="1" id="KW-0812">Transmembrane</keyword>
<evidence type="ECO:0000313" key="2">
    <source>
        <dbReference type="EMBL" id="SHN54481.1"/>
    </source>
</evidence>
<proteinExistence type="predicted"/>
<evidence type="ECO:0000313" key="3">
    <source>
        <dbReference type="Proteomes" id="UP000184207"/>
    </source>
</evidence>
<feature type="transmembrane region" description="Helical" evidence="1">
    <location>
        <begin position="95"/>
        <end position="115"/>
    </location>
</feature>
<keyword evidence="1" id="KW-0472">Membrane</keyword>
<feature type="transmembrane region" description="Helical" evidence="1">
    <location>
        <begin position="6"/>
        <end position="35"/>
    </location>
</feature>
<name>A0A1M7S7M9_FERGO</name>
<evidence type="ECO:0000256" key="1">
    <source>
        <dbReference type="SAM" id="Phobius"/>
    </source>
</evidence>
<dbReference type="EMBL" id="FRDJ01000002">
    <property type="protein sequence ID" value="SHN54481.1"/>
    <property type="molecule type" value="Genomic_DNA"/>
</dbReference>
<organism evidence="2 3">
    <name type="scientific">Fervidobacterium gondwanense DSM 13020</name>
    <dbReference type="NCBI Taxonomy" id="1121883"/>
    <lineage>
        <taxon>Bacteria</taxon>
        <taxon>Thermotogati</taxon>
        <taxon>Thermotogota</taxon>
        <taxon>Thermotogae</taxon>
        <taxon>Thermotogales</taxon>
        <taxon>Fervidobacteriaceae</taxon>
        <taxon>Fervidobacterium</taxon>
    </lineage>
</organism>
<protein>
    <submittedName>
        <fullName evidence="2">Uncharacterized protein</fullName>
    </submittedName>
</protein>
<accession>A0A1M7S7M9</accession>
<feature type="transmembrane region" description="Helical" evidence="1">
    <location>
        <begin position="69"/>
        <end position="88"/>
    </location>
</feature>
<dbReference type="OrthoDB" id="47600at2"/>
<feature type="transmembrane region" description="Helical" evidence="1">
    <location>
        <begin position="44"/>
        <end position="63"/>
    </location>
</feature>
<sequence>MVTLIFSIISSVLTFFLTKNYLSFLLILLGVYFLIRKNERAESLAGLNMLLISAMALFGKFKFYDDTQIFLIIRGIFLMFIGTFLVILYDLMKKWYSLIPMLLLTGMGIGAIGYLRWGMKGYFLGLILIPVIIREYHLQKKATDELNNINNK</sequence>